<dbReference type="PANTHER" id="PTHR30329">
    <property type="entry name" value="STATOR ELEMENT OF FLAGELLAR MOTOR COMPLEX"/>
    <property type="match status" value="1"/>
</dbReference>
<dbReference type="Gene3D" id="3.30.1330.60">
    <property type="entry name" value="OmpA-like domain"/>
    <property type="match status" value="1"/>
</dbReference>
<reference evidence="6" key="1">
    <citation type="submission" date="2021-01" db="EMBL/GenBank/DDBJ databases">
        <title>Fulvivirga kasyanovii gen. nov., sp nov., a novel member of the phylum Bacteroidetes isolated from seawater in a mussel farm.</title>
        <authorList>
            <person name="Zhao L.-H."/>
            <person name="Wang Z.-J."/>
        </authorList>
    </citation>
    <scope>NUCLEOTIDE SEQUENCE</scope>
    <source>
        <strain evidence="6">2943</strain>
    </source>
</reference>
<dbReference type="InterPro" id="IPR049804">
    <property type="entry name" value="Choice_anch_L"/>
</dbReference>
<dbReference type="InterPro" id="IPR050330">
    <property type="entry name" value="Bact_OuterMem_StrucFunc"/>
</dbReference>
<dbReference type="AlphaFoldDB" id="A0A937K215"/>
<dbReference type="CDD" id="cd07185">
    <property type="entry name" value="OmpA_C-like"/>
    <property type="match status" value="1"/>
</dbReference>
<dbReference type="InterPro" id="IPR006665">
    <property type="entry name" value="OmpA-like"/>
</dbReference>
<dbReference type="InterPro" id="IPR036737">
    <property type="entry name" value="OmpA-like_sf"/>
</dbReference>
<evidence type="ECO:0000256" key="1">
    <source>
        <dbReference type="ARBA" id="ARBA00004442"/>
    </source>
</evidence>
<comment type="subcellular location">
    <subcellularLocation>
        <location evidence="1">Cell outer membrane</location>
    </subcellularLocation>
</comment>
<name>A0A937K215_9BACT</name>
<dbReference type="GO" id="GO:0009279">
    <property type="term" value="C:cell outer membrane"/>
    <property type="evidence" value="ECO:0007669"/>
    <property type="project" value="UniProtKB-SubCell"/>
</dbReference>
<evidence type="ECO:0000313" key="7">
    <source>
        <dbReference type="Proteomes" id="UP000659388"/>
    </source>
</evidence>
<dbReference type="InterPro" id="IPR006664">
    <property type="entry name" value="OMP_bac"/>
</dbReference>
<organism evidence="6 7">
    <name type="scientific">Fulvivirga sediminis</name>
    <dbReference type="NCBI Taxonomy" id="2803949"/>
    <lineage>
        <taxon>Bacteria</taxon>
        <taxon>Pseudomonadati</taxon>
        <taxon>Bacteroidota</taxon>
        <taxon>Cytophagia</taxon>
        <taxon>Cytophagales</taxon>
        <taxon>Fulvivirgaceae</taxon>
        <taxon>Fulvivirga</taxon>
    </lineage>
</organism>
<dbReference type="PROSITE" id="PS51123">
    <property type="entry name" value="OMPA_2"/>
    <property type="match status" value="1"/>
</dbReference>
<evidence type="ECO:0000313" key="6">
    <source>
        <dbReference type="EMBL" id="MBL3657895.1"/>
    </source>
</evidence>
<proteinExistence type="predicted"/>
<gene>
    <name evidence="6" type="ORF">JL102_17220</name>
</gene>
<dbReference type="SUPFAM" id="SSF103088">
    <property type="entry name" value="OmpA-like"/>
    <property type="match status" value="1"/>
</dbReference>
<evidence type="ECO:0000256" key="2">
    <source>
        <dbReference type="ARBA" id="ARBA00023136"/>
    </source>
</evidence>
<evidence type="ECO:0000259" key="5">
    <source>
        <dbReference type="PROSITE" id="PS51123"/>
    </source>
</evidence>
<dbReference type="EMBL" id="JAESIY010000009">
    <property type="protein sequence ID" value="MBL3657895.1"/>
    <property type="molecule type" value="Genomic_DNA"/>
</dbReference>
<evidence type="ECO:0000256" key="3">
    <source>
        <dbReference type="ARBA" id="ARBA00023237"/>
    </source>
</evidence>
<protein>
    <submittedName>
        <fullName evidence="6">OmpA family protein</fullName>
    </submittedName>
</protein>
<feature type="domain" description="OmpA-like" evidence="5">
    <location>
        <begin position="315"/>
        <end position="430"/>
    </location>
</feature>
<comment type="caution">
    <text evidence="6">The sequence shown here is derived from an EMBL/GenBank/DDBJ whole genome shotgun (WGS) entry which is preliminary data.</text>
</comment>
<dbReference type="PANTHER" id="PTHR30329:SF21">
    <property type="entry name" value="LIPOPROTEIN YIAD-RELATED"/>
    <property type="match status" value="1"/>
</dbReference>
<dbReference type="NCBIfam" id="NF038133">
    <property type="entry name" value="choice_anch_L"/>
    <property type="match status" value="1"/>
</dbReference>
<dbReference type="Pfam" id="PF00691">
    <property type="entry name" value="OmpA"/>
    <property type="match status" value="1"/>
</dbReference>
<accession>A0A937K215</accession>
<sequence length="430" mass="47869">MCTFINTIGTALQICILSCLPLVCISQIQIDTTSTPAELVSEVLLGQGVVIGNVTFRGQKHAIGQYIDPEEQMGLENGVVLTSGNAFYVIGPNKNPRAGWASDAPGDPELDDIARGKTYDASTLEFDFVTQSENLYFEYVFASEEYLEYVGSKFNDVFAFFISGPNMENTNIARLPDGVTPITVNTVNNEMNSEYYVDNAYINTTDPFIWDVRSRKVIENKNYLQPEVPPSYATQFDGFTTVLTARCRVIPNEIYHIKMSIADVADGILDSGVFLKAGSFRSEGEIVVAIDKMMDQPHQLTRKQARLDEVVVKPKDIPSNIIIGNIEFEFDKAEIPVQAKTVLTKVINEYMNHPKAKILLNGHTDNFGSDNYNIKLSLKRTNAVASALMGLGIPENRLVLDYYGEQRPIATNDTENGRARNRRVELIVSF</sequence>
<evidence type="ECO:0000256" key="4">
    <source>
        <dbReference type="PROSITE-ProRule" id="PRU00473"/>
    </source>
</evidence>
<dbReference type="RefSeq" id="WP_202245678.1">
    <property type="nucleotide sequence ID" value="NZ_JAESIY010000009.1"/>
</dbReference>
<keyword evidence="7" id="KW-1185">Reference proteome</keyword>
<dbReference type="PRINTS" id="PR01021">
    <property type="entry name" value="OMPADOMAIN"/>
</dbReference>
<keyword evidence="2 4" id="KW-0472">Membrane</keyword>
<keyword evidence="3" id="KW-0998">Cell outer membrane</keyword>
<dbReference type="PRINTS" id="PR01023">
    <property type="entry name" value="NAFLGMOTY"/>
</dbReference>
<dbReference type="Proteomes" id="UP000659388">
    <property type="component" value="Unassembled WGS sequence"/>
</dbReference>